<reference evidence="2" key="1">
    <citation type="submission" date="2021-08" db="EMBL/GenBank/DDBJ databases">
        <title>Flavobacterium sp. strain CC-SYL302.</title>
        <authorList>
            <person name="Lin S.-Y."/>
            <person name="Lee T.-H."/>
            <person name="Young C.-C."/>
        </authorList>
    </citation>
    <scope>NUCLEOTIDE SEQUENCE</scope>
    <source>
        <strain evidence="2">CC-SYL302</strain>
    </source>
</reference>
<dbReference type="InterPro" id="IPR001466">
    <property type="entry name" value="Beta-lactam-related"/>
</dbReference>
<dbReference type="PANTHER" id="PTHR46825:SF9">
    <property type="entry name" value="BETA-LACTAMASE-RELATED DOMAIN-CONTAINING PROTEIN"/>
    <property type="match status" value="1"/>
</dbReference>
<accession>A0ABY6M2H4</accession>
<proteinExistence type="predicted"/>
<dbReference type="PANTHER" id="PTHR46825">
    <property type="entry name" value="D-ALANYL-D-ALANINE-CARBOXYPEPTIDASE/ENDOPEPTIDASE AMPH"/>
    <property type="match status" value="1"/>
</dbReference>
<dbReference type="RefSeq" id="WP_264434088.1">
    <property type="nucleotide sequence ID" value="NZ_CP081495.1"/>
</dbReference>
<evidence type="ECO:0000313" key="2">
    <source>
        <dbReference type="EMBL" id="UYW01615.1"/>
    </source>
</evidence>
<evidence type="ECO:0000313" key="3">
    <source>
        <dbReference type="Proteomes" id="UP001163328"/>
    </source>
</evidence>
<dbReference type="Proteomes" id="UP001163328">
    <property type="component" value="Chromosome"/>
</dbReference>
<keyword evidence="3" id="KW-1185">Reference proteome</keyword>
<name>A0ABY6M2H4_9FLAO</name>
<feature type="domain" description="Beta-lactamase-related" evidence="1">
    <location>
        <begin position="74"/>
        <end position="374"/>
    </location>
</feature>
<organism evidence="2 3">
    <name type="scientific">Flavobacterium agricola</name>
    <dbReference type="NCBI Taxonomy" id="2870839"/>
    <lineage>
        <taxon>Bacteria</taxon>
        <taxon>Pseudomonadati</taxon>
        <taxon>Bacteroidota</taxon>
        <taxon>Flavobacteriia</taxon>
        <taxon>Flavobacteriales</taxon>
        <taxon>Flavobacteriaceae</taxon>
        <taxon>Flavobacterium</taxon>
    </lineage>
</organism>
<protein>
    <submittedName>
        <fullName evidence="2">Beta-lactamase family protein</fullName>
    </submittedName>
</protein>
<evidence type="ECO:0000259" key="1">
    <source>
        <dbReference type="Pfam" id="PF00144"/>
    </source>
</evidence>
<dbReference type="InterPro" id="IPR050491">
    <property type="entry name" value="AmpC-like"/>
</dbReference>
<dbReference type="InterPro" id="IPR012338">
    <property type="entry name" value="Beta-lactam/transpept-like"/>
</dbReference>
<dbReference type="EMBL" id="CP081495">
    <property type="protein sequence ID" value="UYW01615.1"/>
    <property type="molecule type" value="Genomic_DNA"/>
</dbReference>
<dbReference type="SUPFAM" id="SSF56601">
    <property type="entry name" value="beta-lactamase/transpeptidase-like"/>
    <property type="match status" value="1"/>
</dbReference>
<dbReference type="Gene3D" id="3.40.710.10">
    <property type="entry name" value="DD-peptidase/beta-lactamase superfamily"/>
    <property type="match status" value="1"/>
</dbReference>
<gene>
    <name evidence="2" type="ORF">K5I29_01440</name>
</gene>
<dbReference type="Pfam" id="PF00144">
    <property type="entry name" value="Beta-lactamase"/>
    <property type="match status" value="1"/>
</dbReference>
<sequence length="390" mass="45607">MKPNKPIFFIALLFFLNSCNKQDKKNTDEVLVDSTAFVNPYEVEFDSLDPEFVENTKKDIDFFYNKHFGNQYSGSFLVAKNGEIIYEKYSGFAYKEKGEVIDENTPLHVASVGKVLTATCILRLVDRNEIDLEQSVQSILPTFPNQETTVRMLLNHRSGLKNYAYLFENDKSWDKKQPITNQDVLNLLAKNDDILERQPGKYFQYCNTNYVILALIIEKITGTPFDVALKSLILDPLEMHNTFVFKDLNEKEHVSQSYKGNYKKLDWRFLDQTYGDKNIYTTARDLVLFDKATYSDNFLSANIKEQMFKGYSYERKGTRNYGLGVRLLEFDNGKNYIFHTGWWSGNTSMYVTLREEHVTFIAISNKYTRKPYEIKRLTKLFSDNFSFNFK</sequence>